<reference evidence="1" key="1">
    <citation type="submission" date="2020-04" db="EMBL/GenBank/DDBJ databases">
        <authorList>
            <person name="Alioto T."/>
            <person name="Alioto T."/>
            <person name="Gomez Garrido J."/>
        </authorList>
    </citation>
    <scope>NUCLEOTIDE SEQUENCE</scope>
    <source>
        <strain evidence="1">A484AB</strain>
    </source>
</reference>
<dbReference type="EMBL" id="CACRXK020039492">
    <property type="protein sequence ID" value="CAB4045440.1"/>
    <property type="molecule type" value="Genomic_DNA"/>
</dbReference>
<dbReference type="Proteomes" id="UP001152795">
    <property type="component" value="Unassembled WGS sequence"/>
</dbReference>
<evidence type="ECO:0000313" key="1">
    <source>
        <dbReference type="EMBL" id="CAB4045440.1"/>
    </source>
</evidence>
<protein>
    <submittedName>
        <fullName evidence="1">Uncharacterized protein</fullName>
    </submittedName>
</protein>
<proteinExistence type="predicted"/>
<keyword evidence="2" id="KW-1185">Reference proteome</keyword>
<evidence type="ECO:0000313" key="2">
    <source>
        <dbReference type="Proteomes" id="UP001152795"/>
    </source>
</evidence>
<feature type="non-terminal residue" evidence="1">
    <location>
        <position position="55"/>
    </location>
</feature>
<gene>
    <name evidence="1" type="ORF">PACLA_8A087906</name>
</gene>
<accession>A0A7D9KLT7</accession>
<comment type="caution">
    <text evidence="1">The sequence shown here is derived from an EMBL/GenBank/DDBJ whole genome shotgun (WGS) entry which is preliminary data.</text>
</comment>
<sequence length="55" mass="6268">MALNSETVSADELKRLTVIKLEYIHSSLQNNSLQVNEILEELELIFEALHVLDSN</sequence>
<organism evidence="1 2">
    <name type="scientific">Paramuricea clavata</name>
    <name type="common">Red gorgonian</name>
    <name type="synonym">Violescent sea-whip</name>
    <dbReference type="NCBI Taxonomy" id="317549"/>
    <lineage>
        <taxon>Eukaryota</taxon>
        <taxon>Metazoa</taxon>
        <taxon>Cnidaria</taxon>
        <taxon>Anthozoa</taxon>
        <taxon>Octocorallia</taxon>
        <taxon>Malacalcyonacea</taxon>
        <taxon>Plexauridae</taxon>
        <taxon>Paramuricea</taxon>
    </lineage>
</organism>
<name>A0A7D9KLT7_PARCT</name>
<dbReference type="AlphaFoldDB" id="A0A7D9KLT7"/>